<dbReference type="PANTHER" id="PTHR45663">
    <property type="entry name" value="GEO12009P1"/>
    <property type="match status" value="1"/>
</dbReference>
<dbReference type="PROSITE" id="PS00194">
    <property type="entry name" value="THIOREDOXIN_1"/>
    <property type="match status" value="1"/>
</dbReference>
<dbReference type="GO" id="GO:0015035">
    <property type="term" value="F:protein-disulfide reductase activity"/>
    <property type="evidence" value="ECO:0007669"/>
    <property type="project" value="InterPro"/>
</dbReference>
<keyword evidence="3" id="KW-1015">Disulfide bond</keyword>
<keyword evidence="1" id="KW-0813">Transport</keyword>
<dbReference type="PROSITE" id="PS51352">
    <property type="entry name" value="THIOREDOXIN_2"/>
    <property type="match status" value="1"/>
</dbReference>
<dbReference type="PANTHER" id="PTHR45663:SF40">
    <property type="entry name" value="THIOREDOXIN 2"/>
    <property type="match status" value="1"/>
</dbReference>
<protein>
    <submittedName>
        <fullName evidence="6">Thioredoxin</fullName>
    </submittedName>
</protein>
<dbReference type="PIRSF" id="PIRSF000077">
    <property type="entry name" value="Thioredoxin"/>
    <property type="match status" value="1"/>
</dbReference>
<feature type="domain" description="Thioredoxin" evidence="5">
    <location>
        <begin position="1"/>
        <end position="105"/>
    </location>
</feature>
<evidence type="ECO:0000256" key="3">
    <source>
        <dbReference type="ARBA" id="ARBA00023157"/>
    </source>
</evidence>
<dbReference type="NCBIfam" id="TIGR01068">
    <property type="entry name" value="thioredoxin"/>
    <property type="match status" value="1"/>
</dbReference>
<evidence type="ECO:0000256" key="2">
    <source>
        <dbReference type="ARBA" id="ARBA00022982"/>
    </source>
</evidence>
<dbReference type="InterPro" id="IPR013766">
    <property type="entry name" value="Thioredoxin_domain"/>
</dbReference>
<evidence type="ECO:0000259" key="5">
    <source>
        <dbReference type="PROSITE" id="PS51352"/>
    </source>
</evidence>
<dbReference type="SUPFAM" id="SSF52833">
    <property type="entry name" value="Thioredoxin-like"/>
    <property type="match status" value="1"/>
</dbReference>
<reference evidence="6" key="1">
    <citation type="submission" date="2016-10" db="EMBL/GenBank/DDBJ databases">
        <authorList>
            <person name="de Groot N.N."/>
        </authorList>
    </citation>
    <scope>NUCLEOTIDE SEQUENCE</scope>
</reference>
<dbReference type="PRINTS" id="PR00421">
    <property type="entry name" value="THIOREDOXIN"/>
</dbReference>
<dbReference type="Gene3D" id="3.40.30.10">
    <property type="entry name" value="Glutaredoxin"/>
    <property type="match status" value="1"/>
</dbReference>
<proteinExistence type="predicted"/>
<organism evidence="6">
    <name type="scientific">hydrothermal vent metagenome</name>
    <dbReference type="NCBI Taxonomy" id="652676"/>
    <lineage>
        <taxon>unclassified sequences</taxon>
        <taxon>metagenomes</taxon>
        <taxon>ecological metagenomes</taxon>
    </lineage>
</organism>
<dbReference type="CDD" id="cd02947">
    <property type="entry name" value="TRX_family"/>
    <property type="match status" value="1"/>
</dbReference>
<dbReference type="GO" id="GO:0005829">
    <property type="term" value="C:cytosol"/>
    <property type="evidence" value="ECO:0007669"/>
    <property type="project" value="TreeGrafter"/>
</dbReference>
<keyword evidence="4" id="KW-0676">Redox-active center</keyword>
<name>A0A1W1C693_9ZZZZ</name>
<gene>
    <name evidence="6" type="ORF">MNB_SM-4-959</name>
</gene>
<evidence type="ECO:0000256" key="4">
    <source>
        <dbReference type="ARBA" id="ARBA00023284"/>
    </source>
</evidence>
<sequence length="119" mass="13641">MAYTDLTTKNFNETIDDKNIVIIDFWAEWCGPCKQFAPIFEKVAHKNPDITFGKVNTEEQKAIASQYDVFSIPTLVVMRDGIVLLNQAGMLPEETFDKLITHVKGLDMDEVRKELDEEE</sequence>
<dbReference type="InterPro" id="IPR036249">
    <property type="entry name" value="Thioredoxin-like_sf"/>
</dbReference>
<dbReference type="AlphaFoldDB" id="A0A1W1C693"/>
<dbReference type="EMBL" id="FPHF01000060">
    <property type="protein sequence ID" value="SFV61257.1"/>
    <property type="molecule type" value="Genomic_DNA"/>
</dbReference>
<dbReference type="InterPro" id="IPR017937">
    <property type="entry name" value="Thioredoxin_CS"/>
</dbReference>
<evidence type="ECO:0000256" key="1">
    <source>
        <dbReference type="ARBA" id="ARBA00022448"/>
    </source>
</evidence>
<dbReference type="InterPro" id="IPR005746">
    <property type="entry name" value="Thioredoxin"/>
</dbReference>
<evidence type="ECO:0000313" key="6">
    <source>
        <dbReference type="EMBL" id="SFV61257.1"/>
    </source>
</evidence>
<keyword evidence="2" id="KW-0249">Electron transport</keyword>
<accession>A0A1W1C693</accession>
<dbReference type="Pfam" id="PF00085">
    <property type="entry name" value="Thioredoxin"/>
    <property type="match status" value="1"/>
</dbReference>